<protein>
    <recommendedName>
        <fullName evidence="3 8">Inositol-pentakisphosphate 2-kinase</fullName>
        <ecNumber evidence="2 8">2.7.1.158</ecNumber>
    </recommendedName>
</protein>
<evidence type="ECO:0000256" key="8">
    <source>
        <dbReference type="RuleBase" id="RU364126"/>
    </source>
</evidence>
<dbReference type="InterPro" id="IPR009286">
    <property type="entry name" value="Ins_P5_2-kin"/>
</dbReference>
<evidence type="ECO:0000256" key="3">
    <source>
        <dbReference type="ARBA" id="ARBA00014846"/>
    </source>
</evidence>
<reference evidence="9" key="1">
    <citation type="submission" date="2020-01" db="EMBL/GenBank/DDBJ databases">
        <title>Genome Sequencing of Three Apophysomyces-Like Fungal Strains Confirms a Novel Fungal Genus in the Mucoromycota with divergent Burkholderia-like Endosymbiotic Bacteria.</title>
        <authorList>
            <person name="Stajich J.E."/>
            <person name="Macias A.M."/>
            <person name="Carter-House D."/>
            <person name="Lovett B."/>
            <person name="Kasson L.R."/>
            <person name="Berry K."/>
            <person name="Grigoriev I."/>
            <person name="Chang Y."/>
            <person name="Spatafora J."/>
            <person name="Kasson M.T."/>
        </authorList>
    </citation>
    <scope>NUCLEOTIDE SEQUENCE</scope>
    <source>
        <strain evidence="9">NRRL A-21654</strain>
    </source>
</reference>
<dbReference type="Pfam" id="PF06090">
    <property type="entry name" value="Ins_P5_2-kin"/>
    <property type="match status" value="1"/>
</dbReference>
<sequence>MNSTHWIYGAEGNANLVLRYVGPDPSLKTKVLRLQKAATLAEEETPDFILEFINTVIAPLLGQNYVVPMSVVPIDPKFLKAIAIAIEPSRPKKRLQHPIDYSVPWAFLATDLTRQWHPSPTMTIELKPKWGFLPTSPLIKTAHRSIKRRQCRFCMHSQLRNPEVLHYCPMDLYSLDPARMRHALRELLLHHNQQKLRLFLDGRNVALDGVADHSDSLRAFFLQEQPNMLINSLVDLVLEILIRDPILQKLKSLQSRLDELDVEGILAFYQAHPDLPTHDISVWQNVVKRFQKRIETQPHLEQLIPEDANEKIQRLYEYVLSMTFKDCSIMISVTPHTGALTSENTIKLNNQVYVYNVKVVDIDLKKMSKIPYWFNLDQRIVEHALQHQIQRTCVE</sequence>
<evidence type="ECO:0000256" key="6">
    <source>
        <dbReference type="ARBA" id="ARBA00022777"/>
    </source>
</evidence>
<comment type="domain">
    <text evidence="8">The EXKPK motif is conserved in inositol-pentakisphosphate 2-kinases of both family 1 and 2.</text>
</comment>
<name>A0A8H7BS15_9FUNG</name>
<evidence type="ECO:0000313" key="9">
    <source>
        <dbReference type="EMBL" id="KAF7731260.1"/>
    </source>
</evidence>
<keyword evidence="7 8" id="KW-0067">ATP-binding</keyword>
<gene>
    <name evidence="9" type="primary">IPK1</name>
    <name evidence="9" type="ORF">EC973_000676</name>
</gene>
<dbReference type="InterPro" id="IPR043001">
    <property type="entry name" value="IP5_2-K_N_lobe"/>
</dbReference>
<dbReference type="Proteomes" id="UP000605846">
    <property type="component" value="Unassembled WGS sequence"/>
</dbReference>
<comment type="catalytic activity">
    <reaction evidence="1 8">
        <text>1D-myo-inositol 1,3,4,5,6-pentakisphosphate + ATP = 1D-myo-inositol hexakisphosphate + ADP + H(+)</text>
        <dbReference type="Rhea" id="RHEA:20313"/>
        <dbReference type="ChEBI" id="CHEBI:15378"/>
        <dbReference type="ChEBI" id="CHEBI:30616"/>
        <dbReference type="ChEBI" id="CHEBI:57733"/>
        <dbReference type="ChEBI" id="CHEBI:58130"/>
        <dbReference type="ChEBI" id="CHEBI:456216"/>
        <dbReference type="EC" id="2.7.1.158"/>
    </reaction>
</comment>
<dbReference type="PANTHER" id="PTHR14456:SF2">
    <property type="entry name" value="INOSITOL-PENTAKISPHOSPHATE 2-KINASE"/>
    <property type="match status" value="1"/>
</dbReference>
<evidence type="ECO:0000256" key="2">
    <source>
        <dbReference type="ARBA" id="ARBA00012023"/>
    </source>
</evidence>
<dbReference type="AlphaFoldDB" id="A0A8H7BS15"/>
<keyword evidence="5 8" id="KW-0547">Nucleotide-binding</keyword>
<dbReference type="GO" id="GO:0005524">
    <property type="term" value="F:ATP binding"/>
    <property type="evidence" value="ECO:0007669"/>
    <property type="project" value="UniProtKB-KW"/>
</dbReference>
<keyword evidence="10" id="KW-1185">Reference proteome</keyword>
<dbReference type="PANTHER" id="PTHR14456">
    <property type="entry name" value="INOSITOL POLYPHOSPHATE KINASE 1"/>
    <property type="match status" value="1"/>
</dbReference>
<accession>A0A8H7BS15</accession>
<dbReference type="Gene3D" id="3.30.200.110">
    <property type="entry name" value="Inositol-pentakisphosphate 2-kinase, N-lobe"/>
    <property type="match status" value="2"/>
</dbReference>
<dbReference type="EC" id="2.7.1.158" evidence="2 8"/>
<evidence type="ECO:0000313" key="10">
    <source>
        <dbReference type="Proteomes" id="UP000605846"/>
    </source>
</evidence>
<evidence type="ECO:0000256" key="1">
    <source>
        <dbReference type="ARBA" id="ARBA00001774"/>
    </source>
</evidence>
<dbReference type="EMBL" id="JABAYA010000011">
    <property type="protein sequence ID" value="KAF7731260.1"/>
    <property type="molecule type" value="Genomic_DNA"/>
</dbReference>
<evidence type="ECO:0000256" key="7">
    <source>
        <dbReference type="ARBA" id="ARBA00022840"/>
    </source>
</evidence>
<comment type="function">
    <text evidence="8">Phosphorylates Ins(1,3,4,5,6)P5 at position 2 to form Ins(1,2,3,4,5,6)P6 (InsP6 or phytate).</text>
</comment>
<dbReference type="OrthoDB" id="272370at2759"/>
<dbReference type="GO" id="GO:0005634">
    <property type="term" value="C:nucleus"/>
    <property type="evidence" value="ECO:0007669"/>
    <property type="project" value="TreeGrafter"/>
</dbReference>
<evidence type="ECO:0000256" key="4">
    <source>
        <dbReference type="ARBA" id="ARBA00022679"/>
    </source>
</evidence>
<proteinExistence type="predicted"/>
<evidence type="ECO:0000256" key="5">
    <source>
        <dbReference type="ARBA" id="ARBA00022741"/>
    </source>
</evidence>
<keyword evidence="6 8" id="KW-0418">Kinase</keyword>
<dbReference type="GO" id="GO:0035299">
    <property type="term" value="F:inositol-1,3,4,5,6-pentakisphosphate 2-kinase activity"/>
    <property type="evidence" value="ECO:0007669"/>
    <property type="project" value="UniProtKB-EC"/>
</dbReference>
<keyword evidence="4 8" id="KW-0808">Transferase</keyword>
<comment type="caution">
    <text evidence="9">The sequence shown here is derived from an EMBL/GenBank/DDBJ whole genome shotgun (WGS) entry which is preliminary data.</text>
</comment>
<dbReference type="GO" id="GO:0032958">
    <property type="term" value="P:inositol phosphate biosynthetic process"/>
    <property type="evidence" value="ECO:0007669"/>
    <property type="project" value="TreeGrafter"/>
</dbReference>
<organism evidence="9 10">
    <name type="scientific">Apophysomyces ossiformis</name>
    <dbReference type="NCBI Taxonomy" id="679940"/>
    <lineage>
        <taxon>Eukaryota</taxon>
        <taxon>Fungi</taxon>
        <taxon>Fungi incertae sedis</taxon>
        <taxon>Mucoromycota</taxon>
        <taxon>Mucoromycotina</taxon>
        <taxon>Mucoromycetes</taxon>
        <taxon>Mucorales</taxon>
        <taxon>Mucorineae</taxon>
        <taxon>Mucoraceae</taxon>
        <taxon>Apophysomyces</taxon>
    </lineage>
</organism>